<evidence type="ECO:0000313" key="5">
    <source>
        <dbReference type="EMBL" id="MCH1624132.1"/>
    </source>
</evidence>
<evidence type="ECO:0000256" key="1">
    <source>
        <dbReference type="ARBA" id="ARBA00023015"/>
    </source>
</evidence>
<dbReference type="Pfam" id="PF02311">
    <property type="entry name" value="AraC_binding"/>
    <property type="match status" value="1"/>
</dbReference>
<dbReference type="InterPro" id="IPR003313">
    <property type="entry name" value="AraC-bd"/>
</dbReference>
<protein>
    <submittedName>
        <fullName evidence="5">AraC family transcriptional regulator</fullName>
    </submittedName>
</protein>
<evidence type="ECO:0000313" key="6">
    <source>
        <dbReference type="Proteomes" id="UP001431131"/>
    </source>
</evidence>
<dbReference type="GO" id="GO:0043565">
    <property type="term" value="F:sequence-specific DNA binding"/>
    <property type="evidence" value="ECO:0007669"/>
    <property type="project" value="InterPro"/>
</dbReference>
<dbReference type="Proteomes" id="UP001431131">
    <property type="component" value="Unassembled WGS sequence"/>
</dbReference>
<dbReference type="PROSITE" id="PS01124">
    <property type="entry name" value="HTH_ARAC_FAMILY_2"/>
    <property type="match status" value="1"/>
</dbReference>
<proteinExistence type="predicted"/>
<sequence>MDRSLYEKPLYTDSTFPIRISYEQHRNNRVLFQNHWHEQLEFLYIIEGRAHIRINSETYEAVPQDLFIFNSNDLHYGEGISNNVSYYCMIVEPSVLHNNFIEDYQTSTALERYSSSYILLNRHIKNDTVINSFMKNMMNEQQKKEPGYELFVKSIVHQLIGYLIRNHDSKSLSSQKYNMRLRNLNRLNKVIEYIDENYNEQHSVEEMAQLANLSTYYFCRLFKSATGKSLVQYINDLRIEKAHYLLMNTDMNITEIALQTGFTNVNYFSRYYKNTKHISPSSMRKE</sequence>
<dbReference type="Pfam" id="PF12833">
    <property type="entry name" value="HTH_18"/>
    <property type="match status" value="1"/>
</dbReference>
<dbReference type="SMART" id="SM00342">
    <property type="entry name" value="HTH_ARAC"/>
    <property type="match status" value="1"/>
</dbReference>
<keyword evidence="3" id="KW-0804">Transcription</keyword>
<keyword evidence="1" id="KW-0805">Transcription regulation</keyword>
<dbReference type="InterPro" id="IPR009057">
    <property type="entry name" value="Homeodomain-like_sf"/>
</dbReference>
<dbReference type="PANTHER" id="PTHR43280:SF28">
    <property type="entry name" value="HTH-TYPE TRANSCRIPTIONAL ACTIVATOR RHAS"/>
    <property type="match status" value="1"/>
</dbReference>
<dbReference type="SUPFAM" id="SSF51215">
    <property type="entry name" value="Regulatory protein AraC"/>
    <property type="match status" value="1"/>
</dbReference>
<dbReference type="CDD" id="cd02208">
    <property type="entry name" value="cupin_RmlC-like"/>
    <property type="match status" value="1"/>
</dbReference>
<evidence type="ECO:0000256" key="2">
    <source>
        <dbReference type="ARBA" id="ARBA00023125"/>
    </source>
</evidence>
<dbReference type="SUPFAM" id="SSF46689">
    <property type="entry name" value="Homeodomain-like"/>
    <property type="match status" value="2"/>
</dbReference>
<dbReference type="PANTHER" id="PTHR43280">
    <property type="entry name" value="ARAC-FAMILY TRANSCRIPTIONAL REGULATOR"/>
    <property type="match status" value="1"/>
</dbReference>
<dbReference type="RefSeq" id="WP_240252385.1">
    <property type="nucleotide sequence ID" value="NZ_JAKTTI010000002.1"/>
</dbReference>
<dbReference type="GO" id="GO:0003700">
    <property type="term" value="F:DNA-binding transcription factor activity"/>
    <property type="evidence" value="ECO:0007669"/>
    <property type="project" value="InterPro"/>
</dbReference>
<organism evidence="5 6">
    <name type="scientific">Fredinandcohnia quinoae</name>
    <dbReference type="NCBI Taxonomy" id="2918902"/>
    <lineage>
        <taxon>Bacteria</taxon>
        <taxon>Bacillati</taxon>
        <taxon>Bacillota</taxon>
        <taxon>Bacilli</taxon>
        <taxon>Bacillales</taxon>
        <taxon>Bacillaceae</taxon>
        <taxon>Fredinandcohnia</taxon>
    </lineage>
</organism>
<dbReference type="InterPro" id="IPR018060">
    <property type="entry name" value="HTH_AraC"/>
</dbReference>
<dbReference type="Gene3D" id="1.10.10.60">
    <property type="entry name" value="Homeodomain-like"/>
    <property type="match status" value="2"/>
</dbReference>
<keyword evidence="2" id="KW-0238">DNA-binding</keyword>
<feature type="domain" description="HTH araC/xylS-type" evidence="4">
    <location>
        <begin position="188"/>
        <end position="286"/>
    </location>
</feature>
<dbReference type="Gene3D" id="2.60.120.10">
    <property type="entry name" value="Jelly Rolls"/>
    <property type="match status" value="1"/>
</dbReference>
<gene>
    <name evidence="5" type="ORF">MJG50_02225</name>
</gene>
<comment type="caution">
    <text evidence="5">The sequence shown here is derived from an EMBL/GenBank/DDBJ whole genome shotgun (WGS) entry which is preliminary data.</text>
</comment>
<accession>A0AAW5E233</accession>
<dbReference type="InterPro" id="IPR014710">
    <property type="entry name" value="RmlC-like_jellyroll"/>
</dbReference>
<evidence type="ECO:0000259" key="4">
    <source>
        <dbReference type="PROSITE" id="PS01124"/>
    </source>
</evidence>
<keyword evidence="6" id="KW-1185">Reference proteome</keyword>
<evidence type="ECO:0000256" key="3">
    <source>
        <dbReference type="ARBA" id="ARBA00023163"/>
    </source>
</evidence>
<dbReference type="InterPro" id="IPR037923">
    <property type="entry name" value="HTH-like"/>
</dbReference>
<reference evidence="5" key="1">
    <citation type="submission" date="2022-02" db="EMBL/GenBank/DDBJ databases">
        <title>Fredinandcohnia quinoae sp. nov. isolated from Chenopodium quinoa seeds.</title>
        <authorList>
            <person name="Saati-Santamaria Z."/>
            <person name="Flores-Felix J.D."/>
            <person name="Igual J.M."/>
            <person name="Velazquez E."/>
            <person name="Garcia-Fraile P."/>
            <person name="Martinez-Molina E."/>
        </authorList>
    </citation>
    <scope>NUCLEOTIDE SEQUENCE</scope>
    <source>
        <strain evidence="5">SECRCQ15</strain>
    </source>
</reference>
<name>A0AAW5E233_9BACI</name>
<dbReference type="AlphaFoldDB" id="A0AAW5E233"/>
<dbReference type="EMBL" id="JAKTTI010000002">
    <property type="protein sequence ID" value="MCH1624132.1"/>
    <property type="molecule type" value="Genomic_DNA"/>
</dbReference>